<evidence type="ECO:0000313" key="1">
    <source>
        <dbReference type="EMBL" id="MCG2632978.1"/>
    </source>
</evidence>
<protein>
    <submittedName>
        <fullName evidence="1">Uncharacterized protein</fullName>
    </submittedName>
</protein>
<name>A0A9X1RKV4_9BRAD</name>
<gene>
    <name evidence="1" type="ORF">L6654_41120</name>
</gene>
<dbReference type="AlphaFoldDB" id="A0A9X1RKV4"/>
<comment type="caution">
    <text evidence="1">The sequence shown here is derived from an EMBL/GenBank/DDBJ whole genome shotgun (WGS) entry which is preliminary data.</text>
</comment>
<organism evidence="1 2">
    <name type="scientific">Bradyrhizobium zhengyangense</name>
    <dbReference type="NCBI Taxonomy" id="2911009"/>
    <lineage>
        <taxon>Bacteria</taxon>
        <taxon>Pseudomonadati</taxon>
        <taxon>Pseudomonadota</taxon>
        <taxon>Alphaproteobacteria</taxon>
        <taxon>Hyphomicrobiales</taxon>
        <taxon>Nitrobacteraceae</taxon>
        <taxon>Bradyrhizobium</taxon>
    </lineage>
</organism>
<sequence>MAPKHHPTPLSGGDRKALGKELGKARAMTTILAAQSAAARAEGEALIKQADRLLCESWNERIWANGEPIDPSPTVDQAINGGYPWLEIQCSRCKTKRNVDLAALPHVTTTFVHDLAGRLRCNKCAKAGRRPPATLLQLAHHPRSAPSET</sequence>
<proteinExistence type="predicted"/>
<accession>A0A9X1RKV4</accession>
<reference evidence="1" key="1">
    <citation type="submission" date="2022-01" db="EMBL/GenBank/DDBJ databases">
        <title>Genome sequnece data of strain Bradyrhizobium sp. nov.</title>
        <authorList>
            <person name="Zhang J."/>
        </authorList>
    </citation>
    <scope>NUCLEOTIDE SEQUENCE</scope>
    <source>
        <strain evidence="1">WYCCWR 13023</strain>
    </source>
</reference>
<dbReference type="EMBL" id="JAKLTY010000055">
    <property type="protein sequence ID" value="MCG2632978.1"/>
    <property type="molecule type" value="Genomic_DNA"/>
</dbReference>
<dbReference type="RefSeq" id="WP_237892104.1">
    <property type="nucleotide sequence ID" value="NZ_JAKLTY010000055.1"/>
</dbReference>
<evidence type="ECO:0000313" key="2">
    <source>
        <dbReference type="Proteomes" id="UP001139054"/>
    </source>
</evidence>
<dbReference type="Proteomes" id="UP001139054">
    <property type="component" value="Unassembled WGS sequence"/>
</dbReference>